<protein>
    <recommendedName>
        <fullName evidence="2">DRBM domain-containing protein</fullName>
    </recommendedName>
</protein>
<dbReference type="GO" id="GO:0003725">
    <property type="term" value="F:double-stranded RNA binding"/>
    <property type="evidence" value="ECO:0007669"/>
    <property type="project" value="TreeGrafter"/>
</dbReference>
<feature type="domain" description="DRBM" evidence="2">
    <location>
        <begin position="1060"/>
        <end position="1127"/>
    </location>
</feature>
<evidence type="ECO:0000256" key="1">
    <source>
        <dbReference type="SAM" id="MobiDB-lite"/>
    </source>
</evidence>
<dbReference type="Gene3D" id="3.30.160.590">
    <property type="match status" value="2"/>
</dbReference>
<dbReference type="InterPro" id="IPR001202">
    <property type="entry name" value="WW_dom"/>
</dbReference>
<feature type="domain" description="DRBM" evidence="2">
    <location>
        <begin position="394"/>
        <end position="461"/>
    </location>
</feature>
<organism evidence="3 4">
    <name type="scientific">Anopheles arabiensis</name>
    <name type="common">Mosquito</name>
    <dbReference type="NCBI Taxonomy" id="7173"/>
    <lineage>
        <taxon>Eukaryota</taxon>
        <taxon>Metazoa</taxon>
        <taxon>Ecdysozoa</taxon>
        <taxon>Arthropoda</taxon>
        <taxon>Hexapoda</taxon>
        <taxon>Insecta</taxon>
        <taxon>Pterygota</taxon>
        <taxon>Neoptera</taxon>
        <taxon>Endopterygota</taxon>
        <taxon>Diptera</taxon>
        <taxon>Nematocera</taxon>
        <taxon>Culicoidea</taxon>
        <taxon>Culicidae</taxon>
        <taxon>Anophelinae</taxon>
        <taxon>Anopheles</taxon>
    </lineage>
</organism>
<dbReference type="FunFam" id="3.30.160.20:FF:000021">
    <property type="entry name" value="Microprocessor complex subunit DGCR8"/>
    <property type="match status" value="2"/>
</dbReference>
<dbReference type="VEuPathDB" id="VectorBase:AARA004309"/>
<dbReference type="VEuPathDB" id="VectorBase:AARA21_008443"/>
<feature type="compositionally biased region" description="Acidic residues" evidence="1">
    <location>
        <begin position="745"/>
        <end position="769"/>
    </location>
</feature>
<feature type="compositionally biased region" description="Acidic residues" evidence="1">
    <location>
        <begin position="79"/>
        <end position="103"/>
    </location>
</feature>
<evidence type="ECO:0000259" key="2">
    <source>
        <dbReference type="PROSITE" id="PS50137"/>
    </source>
</evidence>
<dbReference type="PANTHER" id="PTHR13482:SF3">
    <property type="entry name" value="MICROPROCESSOR COMPLEX SUBUNIT DGCR8"/>
    <property type="match status" value="1"/>
</dbReference>
<feature type="region of interest" description="Disordered" evidence="1">
    <location>
        <begin position="232"/>
        <end position="260"/>
    </location>
</feature>
<reference evidence="3" key="1">
    <citation type="submission" date="2022-08" db="UniProtKB">
        <authorList>
            <consortium name="EnsemblMetazoa"/>
        </authorList>
    </citation>
    <scope>IDENTIFICATION</scope>
    <source>
        <strain evidence="3">Dongola</strain>
    </source>
</reference>
<dbReference type="PANTHER" id="PTHR13482">
    <property type="entry name" value="MICRORNA PROCESSOR COMPLEX SUBUNIT DGCR8"/>
    <property type="match status" value="1"/>
</dbReference>
<dbReference type="Proteomes" id="UP000075840">
    <property type="component" value="Unassembled WGS sequence"/>
</dbReference>
<evidence type="ECO:0000313" key="4">
    <source>
        <dbReference type="Proteomes" id="UP000075840"/>
    </source>
</evidence>
<feature type="compositionally biased region" description="Gly residues" evidence="1">
    <location>
        <begin position="476"/>
        <end position="490"/>
    </location>
</feature>
<dbReference type="Pfam" id="PF00035">
    <property type="entry name" value="dsrm"/>
    <property type="match status" value="4"/>
</dbReference>
<keyword evidence="4" id="KW-1185">Reference proteome</keyword>
<dbReference type="InterPro" id="IPR014720">
    <property type="entry name" value="dsRBD_dom"/>
</dbReference>
<dbReference type="EnsemblMetazoa" id="AARA004309-RA">
    <property type="protein sequence ID" value="AARA004309-PA"/>
    <property type="gene ID" value="AARA004309"/>
</dbReference>
<dbReference type="SMART" id="SM00358">
    <property type="entry name" value="DSRM"/>
    <property type="match status" value="4"/>
</dbReference>
<dbReference type="GO" id="GO:0020037">
    <property type="term" value="F:heme binding"/>
    <property type="evidence" value="ECO:0007669"/>
    <property type="project" value="InterPro"/>
</dbReference>
<dbReference type="SUPFAM" id="SSF54768">
    <property type="entry name" value="dsRNA-binding domain-like"/>
    <property type="match status" value="2"/>
</dbReference>
<evidence type="ECO:0000313" key="3">
    <source>
        <dbReference type="EnsemblMetazoa" id="AARA004309-PA"/>
    </source>
</evidence>
<dbReference type="CDD" id="cd19867">
    <property type="entry name" value="DSRM_DGCR8_rpt1"/>
    <property type="match status" value="2"/>
</dbReference>
<name>A0A182HSQ4_ANOAR</name>
<dbReference type="SMART" id="SM00456">
    <property type="entry name" value="WW"/>
    <property type="match status" value="2"/>
</dbReference>
<feature type="region of interest" description="Disordered" evidence="1">
    <location>
        <begin position="1"/>
        <end position="111"/>
    </location>
</feature>
<dbReference type="GO" id="GO:0070878">
    <property type="term" value="F:primary miRNA binding"/>
    <property type="evidence" value="ECO:0007669"/>
    <property type="project" value="TreeGrafter"/>
</dbReference>
<proteinExistence type="predicted"/>
<dbReference type="CDD" id="cd19868">
    <property type="entry name" value="DSRM_DGCR8_rpt2"/>
    <property type="match status" value="2"/>
</dbReference>
<dbReference type="GO" id="GO:0031053">
    <property type="term" value="P:primary miRNA processing"/>
    <property type="evidence" value="ECO:0007669"/>
    <property type="project" value="InterPro"/>
</dbReference>
<feature type="region of interest" description="Disordered" evidence="1">
    <location>
        <begin position="898"/>
        <end position="927"/>
    </location>
</feature>
<sequence>METTESAQPPGSEADVQENETVATTDDGAGIPSGCPIAKRRKVDSSSGSGKGSESEEDNSADATPKEATAVDNLREFDVLDEVQGDNSDEDSETGAGDMDDGSSEGSDVNYDDIESMLDEGLPEELRNTNKKQPYEERFKQVLEEKGRNHFEVLPEGWVQATHMSGMPLYLHKASRVCTASRPYFLGPGSVRKHEIPLSAIPCLNYRKALEKEDELKKELAAATAAQAAAAANGAENGDASNEAASEGQEGVTKEAAEPVPERQLHNAQLSKMIASATTTAEAQANAKLLPLKVSAKIETVTENLKAQSLTSDAVVEYCKKLFRFKTIRVLRFKSWAARRKFTKHRKHIKNLQRPTLPDGTKLITFPMLNIEDEQGNPHARPKKEWIMNPNGKSYVCILHEYVQHALRKQPTYEFKELENAATPYSATVTINELKYGTGYGTSKKQAKSEAARETLEILIPDMKDKITGKDAKGASNGGGAGAGGSGSGGSQQQSSDLRELSVFDEIKIEDPRVAEFCAKTTEPSPHAILLTCLQRNFGLGEVHINYEVNTMKHRKNEFTMTVGKHVATVVCKNKRDGKQRASQAILQILHPHIKTWGSLLRLYGNRSVKSYKEKKQEEQEITVLQSKAAINQPNYAILEKLKQEMSKLEERQRNVRVIVFVCLENMETTESAQPPGSEADVQENETVATTDDGAGIPSGCPIAKRRKVDSSSGSGKGSESEEDNSADATPKEATAVDNLREFDVLDEVQGDNSDEDSETGAGDMDDGSSEGSDVNYDDIESMLDEGLPEELRNTNKKQPYEERFKQVLEEKGRNHFEVLPEGWVQATHMSGMPLYLHKASRVCTASRPYFLGPGSVRKHEIPLSAIPCLNYRKALEKEDELKKELAAATAAQAAAAANGAENGDASNETASEGQEGVTKEAAEPVPERQLHNAQLSKMIASATTTAEAQANAKLLPLKVSAKIETVTENLKAQSLTSDAVVEYCKKLFRFKTIRVLRFKSWAARRKFTKHRKHIKNLQRPTLPDGTKLITFPMLNIEDEQGNPHARPKKEWIMNPNGKSYVCILHEYVQHALRKQPTYEFKELENAATPYSATVTINELKYGTGYGTSKKQAKSEAARETLEILIPDMKDKITGKDAKGASNGGGAGAGGSGSGGSQQQSSDLRELSVFDEIKIEDPRVAEFCAKTTEPSPHAILLTCLQRNFGLGEVHINYEVNTMKHRKNEFTMTVGKHVATVVCKNKRDGKQRASQAILQILHPHIKTWGSLLRLYGNRSVKSYKEKKQEEQEITVLQSKAAINQPNYAILEKLKQEMSKLEERQRNVRVIGKFVPPSDVDLPTGAGANLKNVDL</sequence>
<dbReference type="EMBL" id="APCN01000320">
    <property type="status" value="NOT_ANNOTATED_CDS"/>
    <property type="molecule type" value="Genomic_DNA"/>
</dbReference>
<dbReference type="InterPro" id="IPR040375">
    <property type="entry name" value="DGCR8"/>
</dbReference>
<feature type="region of interest" description="Disordered" evidence="1">
    <location>
        <begin position="1133"/>
        <end position="1163"/>
    </location>
</feature>
<dbReference type="PROSITE" id="PS50137">
    <property type="entry name" value="DS_RBD"/>
    <property type="match status" value="2"/>
</dbReference>
<feature type="region of interest" description="Disordered" evidence="1">
    <location>
        <begin position="467"/>
        <end position="497"/>
    </location>
</feature>
<feature type="compositionally biased region" description="Low complexity" evidence="1">
    <location>
        <begin position="232"/>
        <end position="247"/>
    </location>
</feature>
<dbReference type="Gene3D" id="3.30.160.20">
    <property type="match status" value="4"/>
</dbReference>
<dbReference type="GO" id="GO:0042802">
    <property type="term" value="F:identical protein binding"/>
    <property type="evidence" value="ECO:0007669"/>
    <property type="project" value="InterPro"/>
</dbReference>
<dbReference type="FunFam" id="3.30.160.20:FF:000051">
    <property type="entry name" value="Microprocessor complex subunit DGCR8"/>
    <property type="match status" value="2"/>
</dbReference>
<dbReference type="EMBL" id="APCN01000319">
    <property type="status" value="NOT_ANNOTATED_CDS"/>
    <property type="molecule type" value="Genomic_DNA"/>
</dbReference>
<dbReference type="GO" id="GO:0070877">
    <property type="term" value="C:microprocessor complex"/>
    <property type="evidence" value="ECO:0007669"/>
    <property type="project" value="InterPro"/>
</dbReference>
<dbReference type="Gene3D" id="2.20.70.10">
    <property type="match status" value="2"/>
</dbReference>
<feature type="compositionally biased region" description="Gly residues" evidence="1">
    <location>
        <begin position="1142"/>
        <end position="1156"/>
    </location>
</feature>
<dbReference type="FunFam" id="3.30.160.590:FF:000001">
    <property type="entry name" value="microprocessor complex subunit DGCR8"/>
    <property type="match status" value="2"/>
</dbReference>
<feature type="compositionally biased region" description="Basic and acidic residues" evidence="1">
    <location>
        <begin position="918"/>
        <end position="927"/>
    </location>
</feature>
<accession>A0A182HSQ4</accession>
<feature type="region of interest" description="Disordered" evidence="1">
    <location>
        <begin position="670"/>
        <end position="777"/>
    </location>
</feature>